<dbReference type="InterPro" id="IPR036502">
    <property type="entry name" value="NiSOD_sf"/>
</dbReference>
<reference evidence="1" key="1">
    <citation type="submission" date="2023-03" db="EMBL/GenBank/DDBJ databases">
        <authorList>
            <person name="Steffen K."/>
            <person name="Cardenas P."/>
        </authorList>
    </citation>
    <scope>NUCLEOTIDE SEQUENCE</scope>
</reference>
<dbReference type="Proteomes" id="UP001174909">
    <property type="component" value="Unassembled WGS sequence"/>
</dbReference>
<sequence>MSVKSTIESILSIRTASAHCDIPCGIYDPISAKIAAQTVQKMVLRIEAFENAGDAASVNTMGRYVTVKEEHAEICKHELRILWADYTWPGCDANDIASKFNAALKLAGQCKQTVSMGNAEALVAAVDEIATIFWSTKGVEYSDPVAAARYGS</sequence>
<dbReference type="NCBIfam" id="TIGR02753">
    <property type="entry name" value="sodN"/>
    <property type="match status" value="1"/>
</dbReference>
<dbReference type="GO" id="GO:0016151">
    <property type="term" value="F:nickel cation binding"/>
    <property type="evidence" value="ECO:0007669"/>
    <property type="project" value="InterPro"/>
</dbReference>
<dbReference type="GO" id="GO:0004784">
    <property type="term" value="F:superoxide dismutase activity"/>
    <property type="evidence" value="ECO:0007669"/>
    <property type="project" value="InterPro"/>
</dbReference>
<comment type="caution">
    <text evidence="1">The sequence shown here is derived from an EMBL/GenBank/DDBJ whole genome shotgun (WGS) entry which is preliminary data.</text>
</comment>
<proteinExistence type="predicted"/>
<dbReference type="InterPro" id="IPR014123">
    <property type="entry name" value="Superoxide_dismutase_Ni-type"/>
</dbReference>
<evidence type="ECO:0000313" key="1">
    <source>
        <dbReference type="EMBL" id="CAI7998971.1"/>
    </source>
</evidence>
<accession>A0AA35R0Y2</accession>
<dbReference type="SUPFAM" id="SSF109770">
    <property type="entry name" value="Nickel-containing superoxide dismutase, NiSOD"/>
    <property type="match status" value="1"/>
</dbReference>
<organism evidence="1 2">
    <name type="scientific">Geodia barretti</name>
    <name type="common">Barrett's horny sponge</name>
    <dbReference type="NCBI Taxonomy" id="519541"/>
    <lineage>
        <taxon>Eukaryota</taxon>
        <taxon>Metazoa</taxon>
        <taxon>Porifera</taxon>
        <taxon>Demospongiae</taxon>
        <taxon>Heteroscleromorpha</taxon>
        <taxon>Tetractinellida</taxon>
        <taxon>Astrophorina</taxon>
        <taxon>Geodiidae</taxon>
        <taxon>Geodia</taxon>
    </lineage>
</organism>
<protein>
    <submittedName>
        <fullName evidence="1">Superoxide dismutase [Ni]</fullName>
    </submittedName>
</protein>
<dbReference type="Gene3D" id="1.20.120.400">
    <property type="entry name" value="Nickel-containing superoxide dismutase"/>
    <property type="match status" value="1"/>
</dbReference>
<dbReference type="EMBL" id="CASHTH010000354">
    <property type="protein sequence ID" value="CAI7998971.1"/>
    <property type="molecule type" value="Genomic_DNA"/>
</dbReference>
<keyword evidence="2" id="KW-1185">Reference proteome</keyword>
<gene>
    <name evidence="1" type="ORF">GBAR_LOCUS2581</name>
</gene>
<dbReference type="Pfam" id="PF09055">
    <property type="entry name" value="Sod_Ni"/>
    <property type="match status" value="1"/>
</dbReference>
<dbReference type="AlphaFoldDB" id="A0AA35R0Y2"/>
<name>A0AA35R0Y2_GEOBA</name>
<evidence type="ECO:0000313" key="2">
    <source>
        <dbReference type="Proteomes" id="UP001174909"/>
    </source>
</evidence>